<feature type="domain" description="AMP-binding enzyme C-terminal" evidence="11">
    <location>
        <begin position="450"/>
        <end position="525"/>
    </location>
</feature>
<dbReference type="Pfam" id="PF13193">
    <property type="entry name" value="AMP-binding_C"/>
    <property type="match status" value="1"/>
</dbReference>
<dbReference type="InterPro" id="IPR020845">
    <property type="entry name" value="AMP-binding_CS"/>
</dbReference>
<dbReference type="Gene3D" id="3.40.50.12780">
    <property type="entry name" value="N-terminal domain of ligase-like"/>
    <property type="match status" value="1"/>
</dbReference>
<accession>A0A7I7QM38</accession>
<dbReference type="GO" id="GO:0004467">
    <property type="term" value="F:long-chain fatty acid-CoA ligase activity"/>
    <property type="evidence" value="ECO:0007669"/>
    <property type="project" value="UniProtKB-EC"/>
</dbReference>
<dbReference type="InterPro" id="IPR045851">
    <property type="entry name" value="AMP-bd_C_sf"/>
</dbReference>
<evidence type="ECO:0000256" key="6">
    <source>
        <dbReference type="ARBA" id="ARBA00076959"/>
    </source>
</evidence>
<dbReference type="InterPro" id="IPR025110">
    <property type="entry name" value="AMP-bd_C"/>
</dbReference>
<evidence type="ECO:0000313" key="12">
    <source>
        <dbReference type="EMBL" id="BBY27439.1"/>
    </source>
</evidence>
<dbReference type="InterPro" id="IPR000873">
    <property type="entry name" value="AMP-dep_synth/lig_dom"/>
</dbReference>
<evidence type="ECO:0000259" key="10">
    <source>
        <dbReference type="Pfam" id="PF00501"/>
    </source>
</evidence>
<dbReference type="Proteomes" id="UP000467193">
    <property type="component" value="Chromosome"/>
</dbReference>
<dbReference type="RefSeq" id="WP_163796314.1">
    <property type="nucleotide sequence ID" value="NZ_AP022588.1"/>
</dbReference>
<evidence type="ECO:0000256" key="3">
    <source>
        <dbReference type="ARBA" id="ARBA00026121"/>
    </source>
</evidence>
<evidence type="ECO:0000256" key="5">
    <source>
        <dbReference type="ARBA" id="ARBA00069710"/>
    </source>
</evidence>
<evidence type="ECO:0000256" key="4">
    <source>
        <dbReference type="ARBA" id="ARBA00036813"/>
    </source>
</evidence>
<dbReference type="Pfam" id="PF00501">
    <property type="entry name" value="AMP-binding"/>
    <property type="match status" value="1"/>
</dbReference>
<dbReference type="PROSITE" id="PS00455">
    <property type="entry name" value="AMP_BINDING"/>
    <property type="match status" value="1"/>
</dbReference>
<protein>
    <recommendedName>
        <fullName evidence="5">Long-chain-fatty-acid--CoA ligase FadD13</fullName>
        <ecNumber evidence="3">6.2.1.3</ecNumber>
    </recommendedName>
    <alternativeName>
        <fullName evidence="6">Fatty acyl-CoA ligase</fullName>
    </alternativeName>
    <alternativeName>
        <fullName evidence="8">Fatty acyl-CoA synthetase</fullName>
    </alternativeName>
    <alternativeName>
        <fullName evidence="7">Very-long-chain fatty-acyl-CoA synthetase</fullName>
    </alternativeName>
</protein>
<dbReference type="InterPro" id="IPR042099">
    <property type="entry name" value="ANL_N_sf"/>
</dbReference>
<dbReference type="EMBL" id="AP022588">
    <property type="protein sequence ID" value="BBY27439.1"/>
    <property type="molecule type" value="Genomic_DNA"/>
</dbReference>
<evidence type="ECO:0000256" key="7">
    <source>
        <dbReference type="ARBA" id="ARBA00080667"/>
    </source>
</evidence>
<evidence type="ECO:0000256" key="8">
    <source>
        <dbReference type="ARBA" id="ARBA00083882"/>
    </source>
</evidence>
<feature type="domain" description="AMP-dependent synthetase/ligase" evidence="10">
    <location>
        <begin position="49"/>
        <end position="402"/>
    </location>
</feature>
<sequence>MAFVDRVGATLGLVTTMARAGVIAPMRPDRYVRVAAAMARENMGVTSGFAAAAQRCPDRAGLIDEIGTLTWREIDRRTDALAAALQELGAPRVIGIMARNHRGFVESLIAANRIGADVLLLNTSFAGPALAEVVTREGADAVIYDEEFTATVDRALADSPDTTRIVAWTDGGADLTVEGLIRSHLGDQPERSSTKSRTILLTSGTTGTPKGASHSGGGPDTLKAILDRTPWHAEETTVIVAPMFHAWGFSQLAFAASLACTIVTRRKFDPEATLALVDTHRATGLCVVPVMFDRIMDLPDAVRARYSGRTLRFAAASGSRMRPDVVTAFMDQFGDVVYNNYNATEAGMIATATPADLRAAPDTAGRPAEGTDVRILDPEFRELQTGEVGTIYVRNSTQFDGYTSGATKDFHEDYMSSGDVGYLDDTGRLFVVGRDDEMIVSGGENVYPIEVEKTLAAHPEVAEAAVLGVDDAEYGQRLAAFVVLTDGSSAGVDDLKAHVRENLANYKVPRSITVLEGLPRGSTGKILRRELSELATRDAP</sequence>
<reference evidence="12 13" key="1">
    <citation type="journal article" date="2019" name="Emerg. Microbes Infect.">
        <title>Comprehensive subspecies identification of 175 nontuberculous mycobacteria species based on 7547 genomic profiles.</title>
        <authorList>
            <person name="Matsumoto Y."/>
            <person name="Kinjo T."/>
            <person name="Motooka D."/>
            <person name="Nabeya D."/>
            <person name="Jung N."/>
            <person name="Uechi K."/>
            <person name="Horii T."/>
            <person name="Iida T."/>
            <person name="Fujita J."/>
            <person name="Nakamura S."/>
        </authorList>
    </citation>
    <scope>NUCLEOTIDE SEQUENCE [LARGE SCALE GENOMIC DNA]</scope>
    <source>
        <strain evidence="12 13">JCM 17899</strain>
    </source>
</reference>
<dbReference type="KEGG" id="msei:MSEDJ_15350"/>
<dbReference type="SUPFAM" id="SSF56801">
    <property type="entry name" value="Acetyl-CoA synthetase-like"/>
    <property type="match status" value="1"/>
</dbReference>
<evidence type="ECO:0000256" key="2">
    <source>
        <dbReference type="ARBA" id="ARBA00022598"/>
    </source>
</evidence>
<evidence type="ECO:0000256" key="9">
    <source>
        <dbReference type="SAM" id="MobiDB-lite"/>
    </source>
</evidence>
<comment type="catalytic activity">
    <reaction evidence="4">
        <text>a long-chain fatty acid + ATP + CoA = a long-chain fatty acyl-CoA + AMP + diphosphate</text>
        <dbReference type="Rhea" id="RHEA:15421"/>
        <dbReference type="ChEBI" id="CHEBI:30616"/>
        <dbReference type="ChEBI" id="CHEBI:33019"/>
        <dbReference type="ChEBI" id="CHEBI:57287"/>
        <dbReference type="ChEBI" id="CHEBI:57560"/>
        <dbReference type="ChEBI" id="CHEBI:83139"/>
        <dbReference type="ChEBI" id="CHEBI:456215"/>
        <dbReference type="EC" id="6.2.1.3"/>
    </reaction>
</comment>
<dbReference type="Gene3D" id="3.30.300.30">
    <property type="match status" value="1"/>
</dbReference>
<evidence type="ECO:0000313" key="13">
    <source>
        <dbReference type="Proteomes" id="UP000467193"/>
    </source>
</evidence>
<feature type="compositionally biased region" description="Polar residues" evidence="9">
    <location>
        <begin position="195"/>
        <end position="208"/>
    </location>
</feature>
<comment type="similarity">
    <text evidence="1">Belongs to the ATP-dependent AMP-binding enzyme family.</text>
</comment>
<proteinExistence type="inferred from homology"/>
<keyword evidence="13" id="KW-1185">Reference proteome</keyword>
<dbReference type="CDD" id="cd04433">
    <property type="entry name" value="AFD_class_I"/>
    <property type="match status" value="1"/>
</dbReference>
<dbReference type="NCBIfam" id="NF009921">
    <property type="entry name" value="PRK13382.1"/>
    <property type="match status" value="1"/>
</dbReference>
<dbReference type="FunFam" id="3.30.300.30:FF:000008">
    <property type="entry name" value="2,3-dihydroxybenzoate-AMP ligase"/>
    <property type="match status" value="1"/>
</dbReference>
<organism evidence="12 13">
    <name type="scientific">Mycolicibacterium sediminis</name>
    <dbReference type="NCBI Taxonomy" id="1286180"/>
    <lineage>
        <taxon>Bacteria</taxon>
        <taxon>Bacillati</taxon>
        <taxon>Actinomycetota</taxon>
        <taxon>Actinomycetes</taxon>
        <taxon>Mycobacteriales</taxon>
        <taxon>Mycobacteriaceae</taxon>
        <taxon>Mycolicibacterium</taxon>
    </lineage>
</organism>
<keyword evidence="2" id="KW-0436">Ligase</keyword>
<gene>
    <name evidence="12" type="ORF">MSEDJ_15350</name>
</gene>
<dbReference type="PANTHER" id="PTHR43201:SF5">
    <property type="entry name" value="MEDIUM-CHAIN ACYL-COA LIGASE ACSF2, MITOCHONDRIAL"/>
    <property type="match status" value="1"/>
</dbReference>
<name>A0A7I7QM38_9MYCO</name>
<dbReference type="AlphaFoldDB" id="A0A7I7QM38"/>
<dbReference type="GO" id="GO:0031956">
    <property type="term" value="F:medium-chain fatty acid-CoA ligase activity"/>
    <property type="evidence" value="ECO:0007669"/>
    <property type="project" value="TreeGrafter"/>
</dbReference>
<feature type="region of interest" description="Disordered" evidence="9">
    <location>
        <begin position="186"/>
        <end position="219"/>
    </location>
</feature>
<evidence type="ECO:0000256" key="1">
    <source>
        <dbReference type="ARBA" id="ARBA00006432"/>
    </source>
</evidence>
<evidence type="ECO:0000259" key="11">
    <source>
        <dbReference type="Pfam" id="PF13193"/>
    </source>
</evidence>
<dbReference type="EC" id="6.2.1.3" evidence="3"/>
<dbReference type="PANTHER" id="PTHR43201">
    <property type="entry name" value="ACYL-COA SYNTHETASE"/>
    <property type="match status" value="1"/>
</dbReference>